<protein>
    <submittedName>
        <fullName evidence="5">Porphobilinogen deaminase</fullName>
    </submittedName>
</protein>
<proteinExistence type="predicted"/>
<evidence type="ECO:0000256" key="3">
    <source>
        <dbReference type="ARBA" id="ARBA00023002"/>
    </source>
</evidence>
<evidence type="ECO:0000256" key="1">
    <source>
        <dbReference type="ARBA" id="ARBA00022630"/>
    </source>
</evidence>
<sequence length="583" mass="63350">MGMTGIFTKALDDAMLAREIDIAVHSFKDVPTDLPNGIVQAAVLKRHKTADVLVYKNTPSKKMRIIATGSLRRKTQWLYRYPKDTVVDLRGNINTRLQKLKDNHWDGAIFAQAGLERIGLLNGKNYDVLDWMIPAPAQGGMVWVSGHLLASAVSEAGGLGLLGAGSMYPDILKAHIHKCKATTKKPFGVNVPLLYPQMDEIIEVILSEKVPIVFTSAGNPSTWTHTLKKSGVKVAHVVSSLKFAIKAELAGVDAIVAEGFEAGGHNGREENTTLTLLSLLDKKIKTPIIAAGGIATGKAMLAAKILGAEGVQFLQGRFYETDDNDGAVGNELYVSVNGDNFINAPTTIAGRDPSYRKYNLNTHYTVANVPDGLTLELRRNNATKGNPIVVFTGKATAHAKANSVNNITITLKSAILQNGSDLSAVPSKTKDDIKIDFDIIIIGIRAGKYVDDGYVFKEQQTSIGNGKFTNATPDQSYFMGVQGNDDNTYVNLQFSKELVKPINKGTHFTVGGLPNGLNLRFERTKKGKNIRFWFTGAAVNHANSDDTSFTITFDKSIFAAANRPAKNEDIIGRVQTFKIDFVD</sequence>
<dbReference type="STRING" id="50429.A0A2B4RDY1"/>
<keyword evidence="1" id="KW-0285">Flavoprotein</keyword>
<dbReference type="PANTHER" id="PTHR32332">
    <property type="entry name" value="2-NITROPROPANE DIOXYGENASE"/>
    <property type="match status" value="1"/>
</dbReference>
<dbReference type="InterPro" id="IPR022417">
    <property type="entry name" value="Porphobilin_deaminase_N"/>
</dbReference>
<feature type="domain" description="Porphobilinogen deaminase N-terminal" evidence="4">
    <location>
        <begin position="1"/>
        <end position="141"/>
    </location>
</feature>
<dbReference type="InterPro" id="IPR004136">
    <property type="entry name" value="NMO"/>
</dbReference>
<dbReference type="GO" id="GO:0033014">
    <property type="term" value="P:tetrapyrrole biosynthetic process"/>
    <property type="evidence" value="ECO:0007669"/>
    <property type="project" value="InterPro"/>
</dbReference>
<name>A0A2B4RDY1_STYPI</name>
<dbReference type="OrthoDB" id="10265891at2759"/>
<dbReference type="GO" id="GO:0004418">
    <property type="term" value="F:hydroxymethylbilane synthase activity"/>
    <property type="evidence" value="ECO:0007669"/>
    <property type="project" value="InterPro"/>
</dbReference>
<dbReference type="GO" id="GO:0018580">
    <property type="term" value="F:nitronate monooxygenase activity"/>
    <property type="evidence" value="ECO:0007669"/>
    <property type="project" value="InterPro"/>
</dbReference>
<dbReference type="SUPFAM" id="SSF51412">
    <property type="entry name" value="Inosine monophosphate dehydrogenase (IMPDH)"/>
    <property type="match status" value="1"/>
</dbReference>
<evidence type="ECO:0000313" key="5">
    <source>
        <dbReference type="EMBL" id="PFX14485.1"/>
    </source>
</evidence>
<dbReference type="PANTHER" id="PTHR32332:SF20">
    <property type="entry name" value="2-NITROPROPANE DIOXYGENASE-LIKE PROTEIN"/>
    <property type="match status" value="1"/>
</dbReference>
<reference evidence="5" key="1">
    <citation type="journal article" date="2017" name="J. ISSAAS">
        <title>Comparative analysis of the genomes of Stylophora pistillata and Acropora digitifera provides evidence for extensive differences between species of corals.</title>
        <authorList>
            <person name="Voolstra C.R."/>
            <person name="Li Y."/>
            <person name="Liew Y.J."/>
            <person name="Baumgarten S."/>
            <person name="Zoccola D."/>
            <person name="Flot J.-F."/>
            <person name="Tambutte S."/>
            <person name="Allemand D."/>
            <person name="Aranda M."/>
        </authorList>
    </citation>
    <scope>NUCLEOTIDE SEQUENCE</scope>
    <source>
        <strain evidence="5">CSM Monaco</strain>
        <tissue evidence="5">Whole animal</tissue>
    </source>
</reference>
<dbReference type="Gene3D" id="3.20.20.70">
    <property type="entry name" value="Aldolase class I"/>
    <property type="match status" value="1"/>
</dbReference>
<dbReference type="EMBL" id="LSMT01000774">
    <property type="protein sequence ID" value="PFX14485.1"/>
    <property type="molecule type" value="Genomic_DNA"/>
</dbReference>
<accession>A0A2B4RDY1</accession>
<evidence type="ECO:0000259" key="4">
    <source>
        <dbReference type="Pfam" id="PF01379"/>
    </source>
</evidence>
<keyword evidence="3" id="KW-0560">Oxidoreductase</keyword>
<dbReference type="Gene3D" id="3.40.190.10">
    <property type="entry name" value="Periplasmic binding protein-like II"/>
    <property type="match status" value="1"/>
</dbReference>
<comment type="caution">
    <text evidence="5">The sequence shown here is derived from an EMBL/GenBank/DDBJ whole genome shotgun (WGS) entry which is preliminary data.</text>
</comment>
<dbReference type="Pfam" id="PF03060">
    <property type="entry name" value="NMO"/>
    <property type="match status" value="1"/>
</dbReference>
<dbReference type="InterPro" id="IPR013785">
    <property type="entry name" value="Aldolase_TIM"/>
</dbReference>
<dbReference type="SUPFAM" id="SSF53850">
    <property type="entry name" value="Periplasmic binding protein-like II"/>
    <property type="match status" value="1"/>
</dbReference>
<gene>
    <name evidence="5" type="primary">hemC</name>
    <name evidence="5" type="ORF">AWC38_SpisGene21355</name>
</gene>
<evidence type="ECO:0000256" key="2">
    <source>
        <dbReference type="ARBA" id="ARBA00022643"/>
    </source>
</evidence>
<organism evidence="5">
    <name type="scientific">Stylophora pistillata</name>
    <name type="common">Smooth cauliflower coral</name>
    <dbReference type="NCBI Taxonomy" id="50429"/>
    <lineage>
        <taxon>Eukaryota</taxon>
        <taxon>Metazoa</taxon>
        <taxon>Cnidaria</taxon>
        <taxon>Anthozoa</taxon>
        <taxon>Hexacorallia</taxon>
        <taxon>Scleractinia</taxon>
        <taxon>Astrocoeniina</taxon>
        <taxon>Pocilloporidae</taxon>
        <taxon>Stylophora</taxon>
    </lineage>
</organism>
<dbReference type="AlphaFoldDB" id="A0A2B4RDY1"/>
<dbReference type="Pfam" id="PF01379">
    <property type="entry name" value="Porphobil_deam"/>
    <property type="match status" value="1"/>
</dbReference>
<keyword evidence="2" id="KW-0288">FMN</keyword>
<dbReference type="InterPro" id="IPR000860">
    <property type="entry name" value="HemC"/>
</dbReference>
<dbReference type="CDD" id="cd04730">
    <property type="entry name" value="NPD_like"/>
    <property type="match status" value="1"/>
</dbReference>
<dbReference type="PRINTS" id="PR00151">
    <property type="entry name" value="PORPHBDMNASE"/>
</dbReference>